<dbReference type="AlphaFoldDB" id="A0AAV9B070"/>
<gene>
    <name evidence="6" type="ORF">QJS04_geneDACA004288</name>
</gene>
<dbReference type="PANTHER" id="PTHR22835">
    <property type="entry name" value="ZINC FINGER FYVE DOMAIN CONTAINING PROTEIN"/>
    <property type="match status" value="1"/>
</dbReference>
<reference evidence="6" key="1">
    <citation type="journal article" date="2023" name="Nat. Commun.">
        <title>Diploid and tetraploid genomes of Acorus and the evolution of monocots.</title>
        <authorList>
            <person name="Ma L."/>
            <person name="Liu K.W."/>
            <person name="Li Z."/>
            <person name="Hsiao Y.Y."/>
            <person name="Qi Y."/>
            <person name="Fu T."/>
            <person name="Tang G.D."/>
            <person name="Zhang D."/>
            <person name="Sun W.H."/>
            <person name="Liu D.K."/>
            <person name="Li Y."/>
            <person name="Chen G.Z."/>
            <person name="Liu X.D."/>
            <person name="Liao X.Y."/>
            <person name="Jiang Y.T."/>
            <person name="Yu X."/>
            <person name="Hao Y."/>
            <person name="Huang J."/>
            <person name="Zhao X.W."/>
            <person name="Ke S."/>
            <person name="Chen Y.Y."/>
            <person name="Wu W.L."/>
            <person name="Hsu J.L."/>
            <person name="Lin Y.F."/>
            <person name="Huang M.D."/>
            <person name="Li C.Y."/>
            <person name="Huang L."/>
            <person name="Wang Z.W."/>
            <person name="Zhao X."/>
            <person name="Zhong W.Y."/>
            <person name="Peng D.H."/>
            <person name="Ahmad S."/>
            <person name="Lan S."/>
            <person name="Zhang J.S."/>
            <person name="Tsai W.C."/>
            <person name="Van de Peer Y."/>
            <person name="Liu Z.J."/>
        </authorList>
    </citation>
    <scope>NUCLEOTIDE SEQUENCE</scope>
    <source>
        <strain evidence="6">SCP</strain>
    </source>
</reference>
<dbReference type="InterPro" id="IPR001087">
    <property type="entry name" value="GDSL"/>
</dbReference>
<keyword evidence="7" id="KW-1185">Reference proteome</keyword>
<evidence type="ECO:0000313" key="6">
    <source>
        <dbReference type="EMBL" id="KAK1270044.1"/>
    </source>
</evidence>
<dbReference type="Gene3D" id="3.40.50.1110">
    <property type="entry name" value="SGNH hydrolase"/>
    <property type="match status" value="1"/>
</dbReference>
<dbReference type="CDD" id="cd01837">
    <property type="entry name" value="SGNH_plant_lipase_like"/>
    <property type="match status" value="1"/>
</dbReference>
<organism evidence="6 7">
    <name type="scientific">Acorus gramineus</name>
    <name type="common">Dwarf sweet flag</name>
    <dbReference type="NCBI Taxonomy" id="55184"/>
    <lineage>
        <taxon>Eukaryota</taxon>
        <taxon>Viridiplantae</taxon>
        <taxon>Streptophyta</taxon>
        <taxon>Embryophyta</taxon>
        <taxon>Tracheophyta</taxon>
        <taxon>Spermatophyta</taxon>
        <taxon>Magnoliopsida</taxon>
        <taxon>Liliopsida</taxon>
        <taxon>Acoraceae</taxon>
        <taxon>Acorus</taxon>
    </lineage>
</organism>
<dbReference type="EMBL" id="JAUJYN010000005">
    <property type="protein sequence ID" value="KAK1270044.1"/>
    <property type="molecule type" value="Genomic_DNA"/>
</dbReference>
<sequence length="383" mass="42106">MKLLFLLLHLLLLHNVSLTMSSSPCEFPAIFNFGDSNSDTGGLSAAFGPAPPPNGETFFGRPAGRYSDGRLIIDFIAQSFGLPHLNAYLDSVGTNFTHGANFATAGSTIRPQNTTLFQSGYSPFSLDVQTWQFTQFKSRSKFAYDQGGVYKGLLPEEDYFAKALYTFDIGQNDLTAGYFLDMSTEQVKAYIPDVLEKFTIAVESVYGQGGRAFWIHNTGPFGCLPYILDNLHILSGSEVDRAGCGSPFNDVAKSFNAKLKETVARLQKALPLAVFTYVDVYSIKYDLISQAKNHGFGDPLMACCGHGGRYNYNKHHGCGSKITVNGTELVIGKSCEEPLKRINWDGIHYTETGNKWVFDRIVGGAYSDPPVPLSMACHRQQPE</sequence>
<feature type="signal peptide" evidence="5">
    <location>
        <begin position="1"/>
        <end position="21"/>
    </location>
</feature>
<dbReference type="Proteomes" id="UP001179952">
    <property type="component" value="Unassembled WGS sequence"/>
</dbReference>
<protein>
    <submittedName>
        <fullName evidence="6">GDSL esterase/lipase</fullName>
    </submittedName>
</protein>
<feature type="chain" id="PRO_5043765309" evidence="5">
    <location>
        <begin position="22"/>
        <end position="383"/>
    </location>
</feature>
<keyword evidence="2 5" id="KW-0732">Signal</keyword>
<keyword evidence="4" id="KW-0325">Glycoprotein</keyword>
<comment type="similarity">
    <text evidence="1">Belongs to the 'GDSL' lipolytic enzyme family.</text>
</comment>
<dbReference type="InterPro" id="IPR035669">
    <property type="entry name" value="SGNH_plant_lipase-like"/>
</dbReference>
<dbReference type="GO" id="GO:0016788">
    <property type="term" value="F:hydrolase activity, acting on ester bonds"/>
    <property type="evidence" value="ECO:0007669"/>
    <property type="project" value="InterPro"/>
</dbReference>
<comment type="caution">
    <text evidence="6">The sequence shown here is derived from an EMBL/GenBank/DDBJ whole genome shotgun (WGS) entry which is preliminary data.</text>
</comment>
<evidence type="ECO:0000256" key="1">
    <source>
        <dbReference type="ARBA" id="ARBA00008668"/>
    </source>
</evidence>
<evidence type="ECO:0000256" key="4">
    <source>
        <dbReference type="ARBA" id="ARBA00023180"/>
    </source>
</evidence>
<proteinExistence type="inferred from homology"/>
<reference evidence="6" key="2">
    <citation type="submission" date="2023-06" db="EMBL/GenBank/DDBJ databases">
        <authorList>
            <person name="Ma L."/>
            <person name="Liu K.-W."/>
            <person name="Li Z."/>
            <person name="Hsiao Y.-Y."/>
            <person name="Qi Y."/>
            <person name="Fu T."/>
            <person name="Tang G."/>
            <person name="Zhang D."/>
            <person name="Sun W.-H."/>
            <person name="Liu D.-K."/>
            <person name="Li Y."/>
            <person name="Chen G.-Z."/>
            <person name="Liu X.-D."/>
            <person name="Liao X.-Y."/>
            <person name="Jiang Y.-T."/>
            <person name="Yu X."/>
            <person name="Hao Y."/>
            <person name="Huang J."/>
            <person name="Zhao X.-W."/>
            <person name="Ke S."/>
            <person name="Chen Y.-Y."/>
            <person name="Wu W.-L."/>
            <person name="Hsu J.-L."/>
            <person name="Lin Y.-F."/>
            <person name="Huang M.-D."/>
            <person name="Li C.-Y."/>
            <person name="Huang L."/>
            <person name="Wang Z.-W."/>
            <person name="Zhao X."/>
            <person name="Zhong W.-Y."/>
            <person name="Peng D.-H."/>
            <person name="Ahmad S."/>
            <person name="Lan S."/>
            <person name="Zhang J.-S."/>
            <person name="Tsai W.-C."/>
            <person name="Van De Peer Y."/>
            <person name="Liu Z.-J."/>
        </authorList>
    </citation>
    <scope>NUCLEOTIDE SEQUENCE</scope>
    <source>
        <strain evidence="6">SCP</strain>
        <tissue evidence="6">Leaves</tissue>
    </source>
</reference>
<dbReference type="InterPro" id="IPR036514">
    <property type="entry name" value="SGNH_hydro_sf"/>
</dbReference>
<keyword evidence="3" id="KW-0378">Hydrolase</keyword>
<evidence type="ECO:0000256" key="5">
    <source>
        <dbReference type="SAM" id="SignalP"/>
    </source>
</evidence>
<dbReference type="Pfam" id="PF00657">
    <property type="entry name" value="Lipase_GDSL"/>
    <property type="match status" value="1"/>
</dbReference>
<dbReference type="FunFam" id="3.40.50.1110:FF:000009">
    <property type="entry name" value="GDSL esterase/lipase At1g09390"/>
    <property type="match status" value="1"/>
</dbReference>
<evidence type="ECO:0000256" key="3">
    <source>
        <dbReference type="ARBA" id="ARBA00022801"/>
    </source>
</evidence>
<dbReference type="PANTHER" id="PTHR22835:SF588">
    <property type="entry name" value="ALPHA-L-FUCOSIDASE 3"/>
    <property type="match status" value="1"/>
</dbReference>
<name>A0AAV9B070_ACOGR</name>
<evidence type="ECO:0000256" key="2">
    <source>
        <dbReference type="ARBA" id="ARBA00022729"/>
    </source>
</evidence>
<evidence type="ECO:0000313" key="7">
    <source>
        <dbReference type="Proteomes" id="UP001179952"/>
    </source>
</evidence>
<accession>A0AAV9B070</accession>